<reference evidence="1" key="1">
    <citation type="journal article" date="2021" name="Antonie Van Leeuwenhoek">
        <title>Draft genome and description of Waterburya agarophytonicola gen. nov. sp. nov. (Pleurocapsales, Cyanobacteria): a seaweed symbiont.</title>
        <authorList>
            <person name="Bonthond G."/>
            <person name="Shalygin S."/>
            <person name="Bayer T."/>
            <person name="Weinberger F."/>
        </authorList>
    </citation>
    <scope>NUCLEOTIDE SEQUENCE</scope>
    <source>
        <strain evidence="1">KI4</strain>
    </source>
</reference>
<dbReference type="GO" id="GO:0005509">
    <property type="term" value="F:calcium ion binding"/>
    <property type="evidence" value="ECO:0007669"/>
    <property type="project" value="InterPro"/>
</dbReference>
<proteinExistence type="predicted"/>
<accession>A0A964BPL4</accession>
<organism evidence="1 2">
    <name type="scientific">Waterburya agarophytonicola KI4</name>
    <dbReference type="NCBI Taxonomy" id="2874699"/>
    <lineage>
        <taxon>Bacteria</taxon>
        <taxon>Bacillati</taxon>
        <taxon>Cyanobacteriota</taxon>
        <taxon>Cyanophyceae</taxon>
        <taxon>Pleurocapsales</taxon>
        <taxon>Hyellaceae</taxon>
        <taxon>Waterburya</taxon>
        <taxon>Waterburya agarophytonicola</taxon>
    </lineage>
</organism>
<dbReference type="InterPro" id="IPR011049">
    <property type="entry name" value="Serralysin-like_metalloprot_C"/>
</dbReference>
<evidence type="ECO:0000313" key="2">
    <source>
        <dbReference type="Proteomes" id="UP000729733"/>
    </source>
</evidence>
<dbReference type="PRINTS" id="PR00313">
    <property type="entry name" value="CABNDNGRPT"/>
</dbReference>
<evidence type="ECO:0000313" key="1">
    <source>
        <dbReference type="EMBL" id="MCC0175831.1"/>
    </source>
</evidence>
<dbReference type="InterPro" id="IPR001343">
    <property type="entry name" value="Hemolysn_Ca-bd"/>
</dbReference>
<sequence length="153" mass="15923">MAVLYADKNNNDRILGTEENDVVIGGNAHDILSGGREISGSDYIDGGLGNDYLIGDNSPGSNDTLTGGAGSDTFVIADSSRLGSFEGISSDNAVNIKDYSSEDTISFSVSNFDGLHDVHYGSGGSDGALTFIYDDSNELLATISGTEHLFLPS</sequence>
<protein>
    <recommendedName>
        <fullName evidence="3">Calcium-binding protein</fullName>
    </recommendedName>
</protein>
<keyword evidence="2" id="KW-1185">Reference proteome</keyword>
<dbReference type="Proteomes" id="UP000729733">
    <property type="component" value="Unassembled WGS sequence"/>
</dbReference>
<dbReference type="Gene3D" id="2.150.10.10">
    <property type="entry name" value="Serralysin-like metalloprotease, C-terminal"/>
    <property type="match status" value="1"/>
</dbReference>
<dbReference type="Pfam" id="PF00353">
    <property type="entry name" value="HemolysinCabind"/>
    <property type="match status" value="3"/>
</dbReference>
<evidence type="ECO:0008006" key="3">
    <source>
        <dbReference type="Google" id="ProtNLM"/>
    </source>
</evidence>
<comment type="caution">
    <text evidence="1">The sequence shown here is derived from an EMBL/GenBank/DDBJ whole genome shotgun (WGS) entry which is preliminary data.</text>
</comment>
<gene>
    <name evidence="1" type="ORF">I4641_02395</name>
</gene>
<dbReference type="EMBL" id="JADWDC010000004">
    <property type="protein sequence ID" value="MCC0175831.1"/>
    <property type="molecule type" value="Genomic_DNA"/>
</dbReference>
<dbReference type="AlphaFoldDB" id="A0A964BPL4"/>
<dbReference type="SUPFAM" id="SSF51120">
    <property type="entry name" value="beta-Roll"/>
    <property type="match status" value="1"/>
</dbReference>
<name>A0A964BPL4_9CYAN</name>
<dbReference type="RefSeq" id="WP_229638830.1">
    <property type="nucleotide sequence ID" value="NZ_JADWDC010000004.1"/>
</dbReference>